<dbReference type="Proteomes" id="UP001606210">
    <property type="component" value="Unassembled WGS sequence"/>
</dbReference>
<reference evidence="2 3" key="1">
    <citation type="submission" date="2024-08" db="EMBL/GenBank/DDBJ databases">
        <authorList>
            <person name="Lu H."/>
        </authorList>
    </citation>
    <scope>NUCLEOTIDE SEQUENCE [LARGE SCALE GENOMIC DNA]</scope>
    <source>
        <strain evidence="2 3">LYH14W</strain>
    </source>
</reference>
<gene>
    <name evidence="2" type="ORF">ACG00Y_13535</name>
</gene>
<dbReference type="RefSeq" id="WP_394479591.1">
    <property type="nucleotide sequence ID" value="NZ_JBIGHV010000004.1"/>
</dbReference>
<dbReference type="EMBL" id="JBIGHV010000004">
    <property type="protein sequence ID" value="MFG6430946.1"/>
    <property type="molecule type" value="Genomic_DNA"/>
</dbReference>
<protein>
    <submittedName>
        <fullName evidence="2">Alpha/beta fold hydrolase</fullName>
    </submittedName>
</protein>
<proteinExistence type="predicted"/>
<dbReference type="InterPro" id="IPR050266">
    <property type="entry name" value="AB_hydrolase_sf"/>
</dbReference>
<evidence type="ECO:0000313" key="2">
    <source>
        <dbReference type="EMBL" id="MFG6430946.1"/>
    </source>
</evidence>
<keyword evidence="2" id="KW-0378">Hydrolase</keyword>
<accession>A0ABW7F362</accession>
<sequence length="298" mass="32689">MRGMWNGLQPLTIQRDGVTLFARQGGPADSGRQPLLLLHGHPQTMAMWHRVAPVLAQSRRVVLMDLRGYGDSDRPAAGEGSAAYAKREMALDAVALMQSLGHERFAVLAHDRGARVAHRLALDHPQVVTRLMLLDIAPTLAMYEGTTEAFARAYWHWFFLIQPAPLPERLIEADPLAYLRDGMGRRGGGFFGPDAWAEYERCIAKPGTAAAICADYRAGAGIDLAHDRADCDAGQRVTQPLRVLWGANGVVGRCFEPLKLWQAAAENVTGRAVDSGHYIAEEAPEVVLAEAAEFFRRD</sequence>
<name>A0ABW7F362_9BURK</name>
<dbReference type="InterPro" id="IPR000073">
    <property type="entry name" value="AB_hydrolase_1"/>
</dbReference>
<dbReference type="InterPro" id="IPR029058">
    <property type="entry name" value="AB_hydrolase_fold"/>
</dbReference>
<dbReference type="PANTHER" id="PTHR43798:SF33">
    <property type="entry name" value="HYDROLASE, PUTATIVE (AFU_ORTHOLOGUE AFUA_2G14860)-RELATED"/>
    <property type="match status" value="1"/>
</dbReference>
<evidence type="ECO:0000259" key="1">
    <source>
        <dbReference type="Pfam" id="PF00561"/>
    </source>
</evidence>
<evidence type="ECO:0000313" key="3">
    <source>
        <dbReference type="Proteomes" id="UP001606210"/>
    </source>
</evidence>
<dbReference type="Pfam" id="PF00561">
    <property type="entry name" value="Abhydrolase_1"/>
    <property type="match status" value="1"/>
</dbReference>
<dbReference type="SUPFAM" id="SSF53474">
    <property type="entry name" value="alpha/beta-Hydrolases"/>
    <property type="match status" value="1"/>
</dbReference>
<keyword evidence="3" id="KW-1185">Reference proteome</keyword>
<dbReference type="Gene3D" id="3.40.50.1820">
    <property type="entry name" value="alpha/beta hydrolase"/>
    <property type="match status" value="1"/>
</dbReference>
<organism evidence="2 3">
    <name type="scientific">Pelomonas parva</name>
    <dbReference type="NCBI Taxonomy" id="3299032"/>
    <lineage>
        <taxon>Bacteria</taxon>
        <taxon>Pseudomonadati</taxon>
        <taxon>Pseudomonadota</taxon>
        <taxon>Betaproteobacteria</taxon>
        <taxon>Burkholderiales</taxon>
        <taxon>Sphaerotilaceae</taxon>
        <taxon>Roseateles</taxon>
    </lineage>
</organism>
<dbReference type="PANTHER" id="PTHR43798">
    <property type="entry name" value="MONOACYLGLYCEROL LIPASE"/>
    <property type="match status" value="1"/>
</dbReference>
<comment type="caution">
    <text evidence="2">The sequence shown here is derived from an EMBL/GenBank/DDBJ whole genome shotgun (WGS) entry which is preliminary data.</text>
</comment>
<feature type="domain" description="AB hydrolase-1" evidence="1">
    <location>
        <begin position="34"/>
        <end position="165"/>
    </location>
</feature>
<dbReference type="GO" id="GO:0016787">
    <property type="term" value="F:hydrolase activity"/>
    <property type="evidence" value="ECO:0007669"/>
    <property type="project" value="UniProtKB-KW"/>
</dbReference>